<sequence>ASQTPTQKLNHELTVRASKKLNNVFNNKHRVSSTRRLSSNRSKKKNIFSISLQVAKSLAKSKTKDHTLLVKAASSQTAKTEMKLTNAPPLHARLKPKNQSLEEFFTKNIDYYLQIITKKQEHPNVISNISPNMSLSSSTPTRLSPLWIPPPIQMLQQETLQHQAALTMSSSHNSVPPPSPQEPGQQILV</sequence>
<evidence type="ECO:0000313" key="2">
    <source>
        <dbReference type="EMBL" id="JAS44020.1"/>
    </source>
</evidence>
<evidence type="ECO:0000256" key="1">
    <source>
        <dbReference type="SAM" id="MobiDB-lite"/>
    </source>
</evidence>
<organism evidence="2">
    <name type="scientific">Cuerna arida</name>
    <dbReference type="NCBI Taxonomy" id="1464854"/>
    <lineage>
        <taxon>Eukaryota</taxon>
        <taxon>Metazoa</taxon>
        <taxon>Ecdysozoa</taxon>
        <taxon>Arthropoda</taxon>
        <taxon>Hexapoda</taxon>
        <taxon>Insecta</taxon>
        <taxon>Pterygota</taxon>
        <taxon>Neoptera</taxon>
        <taxon>Paraneoptera</taxon>
        <taxon>Hemiptera</taxon>
        <taxon>Auchenorrhyncha</taxon>
        <taxon>Membracoidea</taxon>
        <taxon>Cicadellidae</taxon>
        <taxon>Cicadellinae</taxon>
        <taxon>Proconiini</taxon>
        <taxon>Cuerna</taxon>
    </lineage>
</organism>
<accession>A0A1B6F1C1</accession>
<feature type="region of interest" description="Disordered" evidence="1">
    <location>
        <begin position="162"/>
        <end position="189"/>
    </location>
</feature>
<dbReference type="AlphaFoldDB" id="A0A1B6F1C1"/>
<name>A0A1B6F1C1_9HEMI</name>
<proteinExistence type="predicted"/>
<feature type="non-terminal residue" evidence="2">
    <location>
        <position position="189"/>
    </location>
</feature>
<protein>
    <submittedName>
        <fullName evidence="2">Uncharacterized protein</fullName>
    </submittedName>
</protein>
<feature type="non-terminal residue" evidence="2">
    <location>
        <position position="1"/>
    </location>
</feature>
<dbReference type="EMBL" id="GECZ01025749">
    <property type="protein sequence ID" value="JAS44020.1"/>
    <property type="molecule type" value="Transcribed_RNA"/>
</dbReference>
<reference evidence="2" key="1">
    <citation type="submission" date="2015-11" db="EMBL/GenBank/DDBJ databases">
        <title>De novo transcriptome assembly of four potential Pierce s Disease insect vectors from Arizona vineyards.</title>
        <authorList>
            <person name="Tassone E.E."/>
        </authorList>
    </citation>
    <scope>NUCLEOTIDE SEQUENCE</scope>
</reference>
<gene>
    <name evidence="2" type="ORF">g.50231</name>
</gene>